<accession>A0A9X5BHI1</accession>
<proteinExistence type="predicted"/>
<evidence type="ECO:0000313" key="2">
    <source>
        <dbReference type="EMBL" id="NBJ93876.1"/>
    </source>
</evidence>
<keyword evidence="1" id="KW-0812">Transmembrane</keyword>
<feature type="transmembrane region" description="Helical" evidence="1">
    <location>
        <begin position="139"/>
        <end position="159"/>
    </location>
</feature>
<feature type="transmembrane region" description="Helical" evidence="1">
    <location>
        <begin position="94"/>
        <end position="127"/>
    </location>
</feature>
<keyword evidence="3" id="KW-1185">Reference proteome</keyword>
<feature type="transmembrane region" description="Helical" evidence="1">
    <location>
        <begin position="171"/>
        <end position="202"/>
    </location>
</feature>
<dbReference type="Pfam" id="PF12730">
    <property type="entry name" value="ABC2_membrane_4"/>
    <property type="match status" value="1"/>
</dbReference>
<feature type="transmembrane region" description="Helical" evidence="1">
    <location>
        <begin position="52"/>
        <end position="73"/>
    </location>
</feature>
<protein>
    <submittedName>
        <fullName evidence="2">ABC transporter permease</fullName>
    </submittedName>
</protein>
<dbReference type="AlphaFoldDB" id="A0A9X5BHI1"/>
<dbReference type="OrthoDB" id="4336274at2"/>
<dbReference type="RefSeq" id="WP_160560929.1">
    <property type="nucleotide sequence ID" value="NZ_QZDT01000025.1"/>
</dbReference>
<reference evidence="2" key="1">
    <citation type="submission" date="2018-09" db="EMBL/GenBank/DDBJ databases">
        <title>Murine metabolic-syndrome-specific gut microbial biobank.</title>
        <authorList>
            <person name="Liu C."/>
        </authorList>
    </citation>
    <scope>NUCLEOTIDE SEQUENCE</scope>
    <source>
        <strain evidence="2">D42-62</strain>
    </source>
</reference>
<sequence>MARLIKTELWKLKRYSVIWIGIATMLSVVLLTCFMEMGTPGTPTFSSFSDNVIWNSFSLIFPATIVLIAGYMIERERTDDTLKNIMAIPVSFRSLLLGKVFVCGMISVFLAVVELLFTALISLFSRYEGIALGSVMRSLAQMVGMNCFVFISVLPVIVFTGQRAGAFMTGVAFAFFYGFIGTFASGHGLSCLYPVTIGLGFINYQNGMEVGTYNIFRCVVVLLIMLVITAVMLLLAQDRSKTQKIKGKGDIQ</sequence>
<comment type="caution">
    <text evidence="2">The sequence shown here is derived from an EMBL/GenBank/DDBJ whole genome shotgun (WGS) entry which is preliminary data.</text>
</comment>
<evidence type="ECO:0000256" key="1">
    <source>
        <dbReference type="SAM" id="Phobius"/>
    </source>
</evidence>
<dbReference type="Proteomes" id="UP001154420">
    <property type="component" value="Unassembled WGS sequence"/>
</dbReference>
<feature type="transmembrane region" description="Helical" evidence="1">
    <location>
        <begin position="214"/>
        <end position="236"/>
    </location>
</feature>
<feature type="transmembrane region" description="Helical" evidence="1">
    <location>
        <begin position="12"/>
        <end position="32"/>
    </location>
</feature>
<evidence type="ECO:0000313" key="3">
    <source>
        <dbReference type="Proteomes" id="UP001154420"/>
    </source>
</evidence>
<keyword evidence="1" id="KW-0472">Membrane</keyword>
<gene>
    <name evidence="2" type="ORF">D5281_15045</name>
</gene>
<organism evidence="2 3">
    <name type="scientific">Parablautia muri</name>
    <dbReference type="NCBI Taxonomy" id="2320879"/>
    <lineage>
        <taxon>Bacteria</taxon>
        <taxon>Bacillati</taxon>
        <taxon>Bacillota</taxon>
        <taxon>Clostridia</taxon>
        <taxon>Lachnospirales</taxon>
        <taxon>Lachnospiraceae</taxon>
        <taxon>Parablautia</taxon>
    </lineage>
</organism>
<name>A0A9X5BHI1_9FIRM</name>
<keyword evidence="1" id="KW-1133">Transmembrane helix</keyword>
<dbReference type="EMBL" id="QZDT01000025">
    <property type="protein sequence ID" value="NBJ93876.1"/>
    <property type="molecule type" value="Genomic_DNA"/>
</dbReference>